<protein>
    <submittedName>
        <fullName evidence="2">Uncharacterized protein</fullName>
    </submittedName>
</protein>
<name>A0AAV2G792_9ROSI</name>
<dbReference type="AlphaFoldDB" id="A0AAV2G792"/>
<feature type="region of interest" description="Disordered" evidence="1">
    <location>
        <begin position="1"/>
        <end position="74"/>
    </location>
</feature>
<reference evidence="2 3" key="1">
    <citation type="submission" date="2024-04" db="EMBL/GenBank/DDBJ databases">
        <authorList>
            <person name="Fracassetti M."/>
        </authorList>
    </citation>
    <scope>NUCLEOTIDE SEQUENCE [LARGE SCALE GENOMIC DNA]</scope>
</reference>
<feature type="compositionally biased region" description="Basic and acidic residues" evidence="1">
    <location>
        <begin position="37"/>
        <end position="52"/>
    </location>
</feature>
<gene>
    <name evidence="2" type="ORF">LTRI10_LOCUS45385</name>
</gene>
<dbReference type="Proteomes" id="UP001497516">
    <property type="component" value="Chromosome 8"/>
</dbReference>
<evidence type="ECO:0000313" key="3">
    <source>
        <dbReference type="Proteomes" id="UP001497516"/>
    </source>
</evidence>
<evidence type="ECO:0000256" key="1">
    <source>
        <dbReference type="SAM" id="MobiDB-lite"/>
    </source>
</evidence>
<keyword evidence="3" id="KW-1185">Reference proteome</keyword>
<organism evidence="2 3">
    <name type="scientific">Linum trigynum</name>
    <dbReference type="NCBI Taxonomy" id="586398"/>
    <lineage>
        <taxon>Eukaryota</taxon>
        <taxon>Viridiplantae</taxon>
        <taxon>Streptophyta</taxon>
        <taxon>Embryophyta</taxon>
        <taxon>Tracheophyta</taxon>
        <taxon>Spermatophyta</taxon>
        <taxon>Magnoliopsida</taxon>
        <taxon>eudicotyledons</taxon>
        <taxon>Gunneridae</taxon>
        <taxon>Pentapetalae</taxon>
        <taxon>rosids</taxon>
        <taxon>fabids</taxon>
        <taxon>Malpighiales</taxon>
        <taxon>Linaceae</taxon>
        <taxon>Linum</taxon>
    </lineage>
</organism>
<sequence>MEPTTQFSPIDTESAATEQQLRFSPLPKIAGFRSTRRREVPRKGSRDFETKLKLKRGASKKSGASKGFRATKQS</sequence>
<dbReference type="EMBL" id="OZ034821">
    <property type="protein sequence ID" value="CAL1405610.1"/>
    <property type="molecule type" value="Genomic_DNA"/>
</dbReference>
<evidence type="ECO:0000313" key="2">
    <source>
        <dbReference type="EMBL" id="CAL1405610.1"/>
    </source>
</evidence>
<feature type="compositionally biased region" description="Polar residues" evidence="1">
    <location>
        <begin position="1"/>
        <end position="22"/>
    </location>
</feature>
<accession>A0AAV2G792</accession>
<proteinExistence type="predicted"/>
<feature type="compositionally biased region" description="Low complexity" evidence="1">
    <location>
        <begin position="60"/>
        <end position="74"/>
    </location>
</feature>